<dbReference type="GO" id="GO:0022857">
    <property type="term" value="F:transmembrane transporter activity"/>
    <property type="evidence" value="ECO:0007669"/>
    <property type="project" value="InterPro"/>
</dbReference>
<keyword evidence="3" id="KW-0547">Nucleotide-binding</keyword>
<keyword evidence="7" id="KW-0472">Membrane</keyword>
<dbReference type="GO" id="GO:0005524">
    <property type="term" value="F:ATP binding"/>
    <property type="evidence" value="ECO:0007669"/>
    <property type="project" value="UniProtKB-KW"/>
</dbReference>
<keyword evidence="5 9" id="KW-0067">ATP-binding</keyword>
<evidence type="ECO:0000256" key="2">
    <source>
        <dbReference type="ARBA" id="ARBA00022475"/>
    </source>
</evidence>
<dbReference type="SUPFAM" id="SSF52540">
    <property type="entry name" value="P-loop containing nucleoside triphosphate hydrolases"/>
    <property type="match status" value="1"/>
</dbReference>
<organism evidence="9 10">
    <name type="scientific">Paenalcaligenes hominis</name>
    <dbReference type="NCBI Taxonomy" id="643674"/>
    <lineage>
        <taxon>Bacteria</taxon>
        <taxon>Pseudomonadati</taxon>
        <taxon>Pseudomonadota</taxon>
        <taxon>Betaproteobacteria</taxon>
        <taxon>Burkholderiales</taxon>
        <taxon>Alcaligenaceae</taxon>
        <taxon>Paenalcaligenes</taxon>
    </lineage>
</organism>
<sequence length="199" mass="22327">MRQGETISLPLCFQLTQGQVLHVTGANGSGKTTLLETLATLITPSQGQMRWQGQLLTSLGDGVRANWHYCAHNDALKKEWTLLEHLQWQQRLFAQVVAPAVLQKALTHMRLTQYLLLPLRQLSKGQQRRAALLVLTLFPRALWLLDEPFSALDTQGAQALVQWMDCHCAQGGSVIFTTHQPYPALSKQVDTLSLDSYRL</sequence>
<gene>
    <name evidence="9" type="ORF">PAEH1_04050</name>
</gene>
<evidence type="ECO:0000256" key="6">
    <source>
        <dbReference type="ARBA" id="ARBA00022967"/>
    </source>
</evidence>
<dbReference type="InterPro" id="IPR003593">
    <property type="entry name" value="AAA+_ATPase"/>
</dbReference>
<evidence type="ECO:0000313" key="10">
    <source>
        <dbReference type="Proteomes" id="UP000189369"/>
    </source>
</evidence>
<dbReference type="GO" id="GO:0017004">
    <property type="term" value="P:cytochrome complex assembly"/>
    <property type="evidence" value="ECO:0007669"/>
    <property type="project" value="UniProtKB-KW"/>
</dbReference>
<proteinExistence type="predicted"/>
<evidence type="ECO:0000256" key="5">
    <source>
        <dbReference type="ARBA" id="ARBA00022840"/>
    </source>
</evidence>
<dbReference type="GO" id="GO:0016887">
    <property type="term" value="F:ATP hydrolysis activity"/>
    <property type="evidence" value="ECO:0007669"/>
    <property type="project" value="InterPro"/>
</dbReference>
<feature type="domain" description="AAA+ ATPase" evidence="8">
    <location>
        <begin position="17"/>
        <end position="195"/>
    </location>
</feature>
<evidence type="ECO:0000256" key="3">
    <source>
        <dbReference type="ARBA" id="ARBA00022741"/>
    </source>
</evidence>
<dbReference type="EMBL" id="CP019697">
    <property type="protein sequence ID" value="AQS52294.1"/>
    <property type="molecule type" value="Genomic_DNA"/>
</dbReference>
<dbReference type="NCBIfam" id="TIGR01189">
    <property type="entry name" value="ccmA"/>
    <property type="match status" value="1"/>
</dbReference>
<dbReference type="PANTHER" id="PTHR43499:SF1">
    <property type="entry name" value="ABC TRANSPORTER I FAMILY MEMBER 1"/>
    <property type="match status" value="1"/>
</dbReference>
<dbReference type="PROSITE" id="PS00211">
    <property type="entry name" value="ABC_TRANSPORTER_1"/>
    <property type="match status" value="1"/>
</dbReference>
<evidence type="ECO:0000259" key="8">
    <source>
        <dbReference type="SMART" id="SM00382"/>
    </source>
</evidence>
<dbReference type="PANTHER" id="PTHR43499">
    <property type="entry name" value="ABC TRANSPORTER I FAMILY MEMBER 1"/>
    <property type="match status" value="1"/>
</dbReference>
<evidence type="ECO:0000313" key="9">
    <source>
        <dbReference type="EMBL" id="AQS52294.1"/>
    </source>
</evidence>
<name>A0A1U9K2V7_9BURK</name>
<keyword evidence="1" id="KW-0813">Transport</keyword>
<dbReference type="KEGG" id="phn:PAEH1_04050"/>
<protein>
    <submittedName>
        <fullName evidence="9">Heme ABC exporter, ATP-binding protein CcmA</fullName>
    </submittedName>
</protein>
<dbReference type="SMART" id="SM00382">
    <property type="entry name" value="AAA"/>
    <property type="match status" value="1"/>
</dbReference>
<dbReference type="AlphaFoldDB" id="A0A1U9K2V7"/>
<keyword evidence="4" id="KW-0201">Cytochrome c-type biogenesis</keyword>
<evidence type="ECO:0000256" key="4">
    <source>
        <dbReference type="ARBA" id="ARBA00022748"/>
    </source>
</evidence>
<keyword evidence="6" id="KW-1278">Translocase</keyword>
<dbReference type="Proteomes" id="UP000189369">
    <property type="component" value="Chromosome"/>
</dbReference>
<keyword evidence="2" id="KW-1003">Cell membrane</keyword>
<dbReference type="Gene3D" id="3.40.50.300">
    <property type="entry name" value="P-loop containing nucleotide triphosphate hydrolases"/>
    <property type="match status" value="1"/>
</dbReference>
<dbReference type="InterPro" id="IPR027417">
    <property type="entry name" value="P-loop_NTPase"/>
</dbReference>
<dbReference type="InterPro" id="IPR017871">
    <property type="entry name" value="ABC_transporter-like_CS"/>
</dbReference>
<dbReference type="InterPro" id="IPR003439">
    <property type="entry name" value="ABC_transporter-like_ATP-bd"/>
</dbReference>
<accession>A0A1U9K2V7</accession>
<reference evidence="9 10" key="1">
    <citation type="submission" date="2017-01" db="EMBL/GenBank/DDBJ databases">
        <title>Complete Genome Sequence of Paenalcaligenes hominis, Isolated from a paraplegic Patient with neurogenic bladder.</title>
        <authorList>
            <person name="Mukhopadhyay R."/>
            <person name="Joaquin J."/>
            <person name="Hogue R."/>
            <person name="Kilaru A."/>
            <person name="Jospin G."/>
            <person name="Mars K."/>
            <person name="Eisen J.A."/>
            <person name="Chaturvedi V."/>
        </authorList>
    </citation>
    <scope>NUCLEOTIDE SEQUENCE [LARGE SCALE GENOMIC DNA]</scope>
    <source>
        <strain evidence="9 10">15S00501</strain>
    </source>
</reference>
<dbReference type="Pfam" id="PF00005">
    <property type="entry name" value="ABC_tran"/>
    <property type="match status" value="1"/>
</dbReference>
<dbReference type="STRING" id="643674.PAEH1_04050"/>
<evidence type="ECO:0000256" key="7">
    <source>
        <dbReference type="ARBA" id="ARBA00023136"/>
    </source>
</evidence>
<evidence type="ECO:0000256" key="1">
    <source>
        <dbReference type="ARBA" id="ARBA00022448"/>
    </source>
</evidence>
<dbReference type="InterPro" id="IPR005895">
    <property type="entry name" value="ABC_transptr_haem_export_CcmA"/>
</dbReference>